<reference evidence="2 3" key="1">
    <citation type="submission" date="2023-07" db="EMBL/GenBank/DDBJ databases">
        <title>The novel representative of Negativicutes class, Anaeroselena agilis gen. nov. sp. nov.</title>
        <authorList>
            <person name="Prokofeva M.I."/>
            <person name="Elcheninov A.G."/>
            <person name="Klyukina A."/>
            <person name="Kublanov I.V."/>
            <person name="Frolov E.N."/>
            <person name="Podosokorskaya O.A."/>
        </authorList>
    </citation>
    <scope>NUCLEOTIDE SEQUENCE [LARGE SCALE GENOMIC DNA]</scope>
    <source>
        <strain evidence="2 3">4137-cl</strain>
    </source>
</reference>
<gene>
    <name evidence="2" type="ORF">Q4T40_17820</name>
</gene>
<dbReference type="RefSeq" id="WP_413781556.1">
    <property type="nucleotide sequence ID" value="NZ_JAUOZS010000001.1"/>
</dbReference>
<dbReference type="Pfam" id="PF17099">
    <property type="entry name" value="TrpP"/>
    <property type="match status" value="1"/>
</dbReference>
<feature type="transmembrane region" description="Helical" evidence="1">
    <location>
        <begin position="122"/>
        <end position="144"/>
    </location>
</feature>
<proteinExistence type="predicted"/>
<comment type="caution">
    <text evidence="2">The sequence shown here is derived from an EMBL/GenBank/DDBJ whole genome shotgun (WGS) entry which is preliminary data.</text>
</comment>
<keyword evidence="1" id="KW-1133">Transmembrane helix</keyword>
<dbReference type="EMBL" id="JAUOZS010000001">
    <property type="protein sequence ID" value="MDT8903095.1"/>
    <property type="molecule type" value="Genomic_DNA"/>
</dbReference>
<organism evidence="2 3">
    <name type="scientific">Anaeroselena agilis</name>
    <dbReference type="NCBI Taxonomy" id="3063788"/>
    <lineage>
        <taxon>Bacteria</taxon>
        <taxon>Bacillati</taxon>
        <taxon>Bacillota</taxon>
        <taxon>Negativicutes</taxon>
        <taxon>Acetonemataceae</taxon>
        <taxon>Anaeroselena</taxon>
    </lineage>
</organism>
<keyword evidence="1" id="KW-0472">Membrane</keyword>
<protein>
    <submittedName>
        <fullName evidence="2">Tryptophan transporter</fullName>
    </submittedName>
</protein>
<keyword evidence="3" id="KW-1185">Reference proteome</keyword>
<feature type="transmembrane region" description="Helical" evidence="1">
    <location>
        <begin position="21"/>
        <end position="39"/>
    </location>
</feature>
<feature type="transmembrane region" description="Helical" evidence="1">
    <location>
        <begin position="150"/>
        <end position="175"/>
    </location>
</feature>
<evidence type="ECO:0000313" key="2">
    <source>
        <dbReference type="EMBL" id="MDT8903095.1"/>
    </source>
</evidence>
<evidence type="ECO:0000256" key="1">
    <source>
        <dbReference type="SAM" id="Phobius"/>
    </source>
</evidence>
<name>A0ABU3P248_9FIRM</name>
<dbReference type="InterPro" id="IPR031360">
    <property type="entry name" value="TrpP"/>
</dbReference>
<keyword evidence="1" id="KW-0812">Transmembrane</keyword>
<feature type="transmembrane region" description="Helical" evidence="1">
    <location>
        <begin position="68"/>
        <end position="87"/>
    </location>
</feature>
<feature type="transmembrane region" description="Helical" evidence="1">
    <location>
        <begin position="45"/>
        <end position="61"/>
    </location>
</feature>
<evidence type="ECO:0000313" key="3">
    <source>
        <dbReference type="Proteomes" id="UP001254848"/>
    </source>
</evidence>
<accession>A0ABU3P248</accession>
<dbReference type="Proteomes" id="UP001254848">
    <property type="component" value="Unassembled WGS sequence"/>
</dbReference>
<sequence length="194" mass="20360">MENRNDQEMVRVEKTGGNTRGIAVTALLLAIGVILRLVSPSIAGITPNWLIAMYCLAILVVRPGFKQAAGIGLVAGVVCMVTSKAIFPYANLISEPVGAVACALVAGLTGRLKVLGLTLQPAVSTFIGTLASGFVFITVTKIVMSIPMQVYVYGMMPVVLTVGAVNCVVAQVLYFPAMRLFAGKTAVVTKEEKA</sequence>